<gene>
    <name evidence="2" type="ORF">S03H2_12965</name>
</gene>
<dbReference type="Pfam" id="PF12706">
    <property type="entry name" value="Lactamase_B_2"/>
    <property type="match status" value="1"/>
</dbReference>
<dbReference type="PANTHER" id="PTHR43546:SF3">
    <property type="entry name" value="UPF0173 METAL-DEPENDENT HYDROLASE MJ1163"/>
    <property type="match status" value="1"/>
</dbReference>
<dbReference type="InterPro" id="IPR050114">
    <property type="entry name" value="UPF0173_UPF0282_UlaG_hydrolase"/>
</dbReference>
<dbReference type="SUPFAM" id="SSF56281">
    <property type="entry name" value="Metallo-hydrolase/oxidoreductase"/>
    <property type="match status" value="1"/>
</dbReference>
<dbReference type="Gene3D" id="3.60.15.10">
    <property type="entry name" value="Ribonuclease Z/Hydroxyacylglutathione hydrolase-like"/>
    <property type="match status" value="1"/>
</dbReference>
<protein>
    <recommendedName>
        <fullName evidence="1">Metallo-beta-lactamase domain-containing protein</fullName>
    </recommendedName>
</protein>
<feature type="non-terminal residue" evidence="2">
    <location>
        <position position="1"/>
    </location>
</feature>
<dbReference type="EMBL" id="BARU01006587">
    <property type="protein sequence ID" value="GAH34036.1"/>
    <property type="molecule type" value="Genomic_DNA"/>
</dbReference>
<proteinExistence type="predicted"/>
<name>X1EL31_9ZZZZ</name>
<evidence type="ECO:0000313" key="2">
    <source>
        <dbReference type="EMBL" id="GAH34036.1"/>
    </source>
</evidence>
<dbReference type="InterPro" id="IPR001279">
    <property type="entry name" value="Metallo-B-lactamas"/>
</dbReference>
<dbReference type="AlphaFoldDB" id="X1EL31"/>
<comment type="caution">
    <text evidence="2">The sequence shown here is derived from an EMBL/GenBank/DDBJ whole genome shotgun (WGS) entry which is preliminary data.</text>
</comment>
<dbReference type="PANTHER" id="PTHR43546">
    <property type="entry name" value="UPF0173 METAL-DEPENDENT HYDROLASE MJ1163-RELATED"/>
    <property type="match status" value="1"/>
</dbReference>
<feature type="domain" description="Metallo-beta-lactamase" evidence="1">
    <location>
        <begin position="3"/>
        <end position="94"/>
    </location>
</feature>
<organism evidence="2">
    <name type="scientific">marine sediment metagenome</name>
    <dbReference type="NCBI Taxonomy" id="412755"/>
    <lineage>
        <taxon>unclassified sequences</taxon>
        <taxon>metagenomes</taxon>
        <taxon>ecological metagenomes</taxon>
    </lineage>
</organism>
<sequence length="121" mass="13695">PNENLKLNRVKIEAIPAYSSSAHPSSVGWVGYVIELNGFRIYHSGDSGFTPEMSALANINIAFITVREPYMMSPEEVIQAIKAFNPQILIPIHWVEEEKENIEFIKRNSPNITEVIILEKV</sequence>
<evidence type="ECO:0000259" key="1">
    <source>
        <dbReference type="Pfam" id="PF12706"/>
    </source>
</evidence>
<reference evidence="2" key="1">
    <citation type="journal article" date="2014" name="Front. Microbiol.">
        <title>High frequency of phylogenetically diverse reductive dehalogenase-homologous genes in deep subseafloor sedimentary metagenomes.</title>
        <authorList>
            <person name="Kawai M."/>
            <person name="Futagami T."/>
            <person name="Toyoda A."/>
            <person name="Takaki Y."/>
            <person name="Nishi S."/>
            <person name="Hori S."/>
            <person name="Arai W."/>
            <person name="Tsubouchi T."/>
            <person name="Morono Y."/>
            <person name="Uchiyama I."/>
            <person name="Ito T."/>
            <person name="Fujiyama A."/>
            <person name="Inagaki F."/>
            <person name="Takami H."/>
        </authorList>
    </citation>
    <scope>NUCLEOTIDE SEQUENCE</scope>
    <source>
        <strain evidence="2">Expedition CK06-06</strain>
    </source>
</reference>
<accession>X1EL31</accession>
<dbReference type="InterPro" id="IPR036866">
    <property type="entry name" value="RibonucZ/Hydroxyglut_hydro"/>
</dbReference>